<dbReference type="InterPro" id="IPR050388">
    <property type="entry name" value="ABC_Ni/Peptide_Import"/>
</dbReference>
<dbReference type="Gene3D" id="3.40.50.300">
    <property type="entry name" value="P-loop containing nucleotide triphosphate hydrolases"/>
    <property type="match status" value="1"/>
</dbReference>
<gene>
    <name evidence="11" type="ORF">COS99_07215</name>
</gene>
<organism evidence="11 12">
    <name type="scientific">Candidatus Aquitaenariimonas noxiae</name>
    <dbReference type="NCBI Taxonomy" id="1974741"/>
    <lineage>
        <taxon>Bacteria</taxon>
        <taxon>Pseudomonadati</taxon>
        <taxon>Candidatus Omnitrophota</taxon>
        <taxon>Candidatus Aquitaenariimonas</taxon>
    </lineage>
</organism>
<dbReference type="PANTHER" id="PTHR43297">
    <property type="entry name" value="OLIGOPEPTIDE TRANSPORT ATP-BINDING PROTEIN APPD"/>
    <property type="match status" value="1"/>
</dbReference>
<dbReference type="SMART" id="SM00382">
    <property type="entry name" value="AAA"/>
    <property type="match status" value="1"/>
</dbReference>
<dbReference type="GO" id="GO:0005886">
    <property type="term" value="C:plasma membrane"/>
    <property type="evidence" value="ECO:0007669"/>
    <property type="project" value="UniProtKB-SubCell"/>
</dbReference>
<keyword evidence="6" id="KW-0547">Nucleotide-binding</keyword>
<evidence type="ECO:0000256" key="8">
    <source>
        <dbReference type="ARBA" id="ARBA00022967"/>
    </source>
</evidence>
<dbReference type="SUPFAM" id="SSF52540">
    <property type="entry name" value="P-loop containing nucleoside triphosphate hydrolases"/>
    <property type="match status" value="1"/>
</dbReference>
<dbReference type="InterPro" id="IPR003439">
    <property type="entry name" value="ABC_transporter-like_ATP-bd"/>
</dbReference>
<keyword evidence="8" id="KW-1278">Translocase</keyword>
<evidence type="ECO:0000313" key="11">
    <source>
        <dbReference type="EMBL" id="PIU41119.1"/>
    </source>
</evidence>
<keyword evidence="9" id="KW-0472">Membrane</keyword>
<dbReference type="Pfam" id="PF00005">
    <property type="entry name" value="ABC_tran"/>
    <property type="match status" value="1"/>
</dbReference>
<dbReference type="EMBL" id="PEWV01000071">
    <property type="protein sequence ID" value="PIU41119.1"/>
    <property type="molecule type" value="Genomic_DNA"/>
</dbReference>
<comment type="similarity">
    <text evidence="2">Belongs to the ABC transporter superfamily.</text>
</comment>
<evidence type="ECO:0000256" key="5">
    <source>
        <dbReference type="ARBA" id="ARBA00022519"/>
    </source>
</evidence>
<dbReference type="InterPro" id="IPR027417">
    <property type="entry name" value="P-loop_NTPase"/>
</dbReference>
<dbReference type="CDD" id="cd03257">
    <property type="entry name" value="ABC_NikE_OppD_transporters"/>
    <property type="match status" value="1"/>
</dbReference>
<evidence type="ECO:0000256" key="3">
    <source>
        <dbReference type="ARBA" id="ARBA00022448"/>
    </source>
</evidence>
<name>A0A2J0KTK7_9BACT</name>
<keyword evidence="4" id="KW-1003">Cell membrane</keyword>
<evidence type="ECO:0000256" key="4">
    <source>
        <dbReference type="ARBA" id="ARBA00022475"/>
    </source>
</evidence>
<evidence type="ECO:0000313" key="12">
    <source>
        <dbReference type="Proteomes" id="UP000230052"/>
    </source>
</evidence>
<comment type="caution">
    <text evidence="11">The sequence shown here is derived from an EMBL/GenBank/DDBJ whole genome shotgun (WGS) entry which is preliminary data.</text>
</comment>
<reference evidence="11 12" key="1">
    <citation type="submission" date="2017-09" db="EMBL/GenBank/DDBJ databases">
        <title>Depth-based differentiation of microbial function through sediment-hosted aquifers and enrichment of novel symbionts in the deep terrestrial subsurface.</title>
        <authorList>
            <person name="Probst A.J."/>
            <person name="Ladd B."/>
            <person name="Jarett J.K."/>
            <person name="Geller-Mcgrath D.E."/>
            <person name="Sieber C.M."/>
            <person name="Emerson J.B."/>
            <person name="Anantharaman K."/>
            <person name="Thomas B.C."/>
            <person name="Malmstrom R."/>
            <person name="Stieglmeier M."/>
            <person name="Klingl A."/>
            <person name="Woyke T."/>
            <person name="Ryan C.M."/>
            <person name="Banfield J.F."/>
        </authorList>
    </citation>
    <scope>NUCLEOTIDE SEQUENCE [LARGE SCALE GENOMIC DNA]</scope>
    <source>
        <strain evidence="11">CG07_land_8_20_14_0_80_42_15</strain>
    </source>
</reference>
<evidence type="ECO:0000256" key="7">
    <source>
        <dbReference type="ARBA" id="ARBA00022840"/>
    </source>
</evidence>
<sequence length="265" mass="29463">MNILEVRDLKIYFYAEQGIVKAVDGISFDIKKGSTLGLAGESGSGKTVTALSILNLVDPPGKIINGQIKYNGASLLDLDAEKMRMLRGKEISIVFQEPLTALNPVLSIEEQMYEMLLAHRRLSKNGCHKIVIEYLKKVNIPSPQKILKDYPHQLSGGTRQRVMIAMSLLLNPKLIILDEPTTALDVTIQAAILDLLMQLKEEMDLSILFITHDLGIIAEIADDVVILEKGRVVEKAGTLEIFENPKNDYTKRLLNAARFLEVSPL</sequence>
<evidence type="ECO:0000256" key="6">
    <source>
        <dbReference type="ARBA" id="ARBA00022741"/>
    </source>
</evidence>
<dbReference type="FunFam" id="3.40.50.300:FF:000016">
    <property type="entry name" value="Oligopeptide ABC transporter ATP-binding component"/>
    <property type="match status" value="1"/>
</dbReference>
<keyword evidence="7 11" id="KW-0067">ATP-binding</keyword>
<comment type="subcellular location">
    <subcellularLocation>
        <location evidence="1">Cell inner membrane</location>
        <topology evidence="1">Peripheral membrane protein</topology>
    </subcellularLocation>
</comment>
<evidence type="ECO:0000259" key="10">
    <source>
        <dbReference type="PROSITE" id="PS50893"/>
    </source>
</evidence>
<dbReference type="AlphaFoldDB" id="A0A2J0KTK7"/>
<evidence type="ECO:0000256" key="1">
    <source>
        <dbReference type="ARBA" id="ARBA00004417"/>
    </source>
</evidence>
<dbReference type="GO" id="GO:0005524">
    <property type="term" value="F:ATP binding"/>
    <property type="evidence" value="ECO:0007669"/>
    <property type="project" value="UniProtKB-KW"/>
</dbReference>
<dbReference type="PROSITE" id="PS50893">
    <property type="entry name" value="ABC_TRANSPORTER_2"/>
    <property type="match status" value="1"/>
</dbReference>
<accession>A0A2J0KTK7</accession>
<feature type="domain" description="ABC transporter" evidence="10">
    <location>
        <begin position="6"/>
        <end position="254"/>
    </location>
</feature>
<keyword evidence="3" id="KW-0813">Transport</keyword>
<protein>
    <submittedName>
        <fullName evidence="11">Peptide ABC transporter ATP-binding protein</fullName>
    </submittedName>
</protein>
<keyword evidence="5" id="KW-0997">Cell inner membrane</keyword>
<dbReference type="InterPro" id="IPR003593">
    <property type="entry name" value="AAA+_ATPase"/>
</dbReference>
<evidence type="ECO:0000256" key="2">
    <source>
        <dbReference type="ARBA" id="ARBA00005417"/>
    </source>
</evidence>
<dbReference type="Proteomes" id="UP000230052">
    <property type="component" value="Unassembled WGS sequence"/>
</dbReference>
<dbReference type="PANTHER" id="PTHR43297:SF14">
    <property type="entry name" value="ATPASE AAA-TYPE CORE DOMAIN-CONTAINING PROTEIN"/>
    <property type="match status" value="1"/>
</dbReference>
<evidence type="ECO:0000256" key="9">
    <source>
        <dbReference type="ARBA" id="ARBA00023136"/>
    </source>
</evidence>
<dbReference type="GO" id="GO:0016887">
    <property type="term" value="F:ATP hydrolysis activity"/>
    <property type="evidence" value="ECO:0007669"/>
    <property type="project" value="InterPro"/>
</dbReference>
<proteinExistence type="inferred from homology"/>